<proteinExistence type="predicted"/>
<keyword evidence="2" id="KW-1185">Reference proteome</keyword>
<dbReference type="EMBL" id="CP040077">
    <property type="protein sequence ID" value="QCP48933.1"/>
    <property type="molecule type" value="Genomic_DNA"/>
</dbReference>
<dbReference type="Proteomes" id="UP000298656">
    <property type="component" value="Chromosome 1"/>
</dbReference>
<gene>
    <name evidence="1" type="ORF">FAZ95_06895</name>
</gene>
<evidence type="ECO:0000313" key="1">
    <source>
        <dbReference type="EMBL" id="QCP48933.1"/>
    </source>
</evidence>
<evidence type="ECO:0000313" key="2">
    <source>
        <dbReference type="Proteomes" id="UP000298656"/>
    </source>
</evidence>
<dbReference type="RefSeq" id="WP_137331764.1">
    <property type="nucleotide sequence ID" value="NZ_CP040077.1"/>
</dbReference>
<protein>
    <submittedName>
        <fullName evidence="1">Uncharacterized protein</fullName>
    </submittedName>
</protein>
<name>A0A4P8IPJ5_9BURK</name>
<dbReference type="AlphaFoldDB" id="A0A4P8IPJ5"/>
<organism evidence="1 2">
    <name type="scientific">Trinickia violacea</name>
    <dbReference type="NCBI Taxonomy" id="2571746"/>
    <lineage>
        <taxon>Bacteria</taxon>
        <taxon>Pseudomonadati</taxon>
        <taxon>Pseudomonadota</taxon>
        <taxon>Betaproteobacteria</taxon>
        <taxon>Burkholderiales</taxon>
        <taxon>Burkholderiaceae</taxon>
        <taxon>Trinickia</taxon>
    </lineage>
</organism>
<sequence length="143" mass="15599">MAVDTGILRRIANVGQANSASLGGRISTRFCLSIFPKAAISEPATVTEHSAGCTMFGVETVEIAGTRAIRCIKARAGFQPRQLQNPVGHVGKSPHPVVSQHLSIFFQNWQDFAKKTFKITSKLPLKRLELIWPDSHEISALSC</sequence>
<dbReference type="KEGG" id="tvl:FAZ95_06895"/>
<accession>A0A4P8IPJ5</accession>
<reference evidence="1 2" key="1">
    <citation type="submission" date="2019-05" db="EMBL/GenBank/DDBJ databases">
        <title>Burkholderia sp. DHOD12, isolated from subtropical forest soil.</title>
        <authorList>
            <person name="Gao Z.-H."/>
            <person name="Qiu L.-H."/>
        </authorList>
    </citation>
    <scope>NUCLEOTIDE SEQUENCE [LARGE SCALE GENOMIC DNA]</scope>
    <source>
        <strain evidence="1 2">DHOD12</strain>
    </source>
</reference>